<evidence type="ECO:0000313" key="1">
    <source>
        <dbReference type="EMBL" id="MSU08861.1"/>
    </source>
</evidence>
<sequence length="61" mass="7050">MRKYRKRPVVVEAYQTEVEMIIPTLEGDHHASPGDYIITGVHGEQYPCKPDIFAKTYELVE</sequence>
<keyword evidence="2" id="KW-1185">Reference proteome</keyword>
<organism evidence="1 2">
    <name type="scientific">Anaerovibrio slackiae</name>
    <dbReference type="NCBI Taxonomy" id="2652309"/>
    <lineage>
        <taxon>Bacteria</taxon>
        <taxon>Bacillati</taxon>
        <taxon>Bacillota</taxon>
        <taxon>Negativicutes</taxon>
        <taxon>Selenomonadales</taxon>
        <taxon>Selenomonadaceae</taxon>
        <taxon>Anaerovibrio</taxon>
    </lineage>
</organism>
<evidence type="ECO:0000313" key="2">
    <source>
        <dbReference type="Proteomes" id="UP000433181"/>
    </source>
</evidence>
<accession>A0A6I2UI74</accession>
<proteinExistence type="predicted"/>
<name>A0A6I2UI74_9FIRM</name>
<dbReference type="EMBL" id="VUNR01000013">
    <property type="protein sequence ID" value="MSU08861.1"/>
    <property type="molecule type" value="Genomic_DNA"/>
</dbReference>
<reference evidence="1 2" key="1">
    <citation type="submission" date="2019-08" db="EMBL/GenBank/DDBJ databases">
        <title>In-depth cultivation of the pig gut microbiome towards novel bacterial diversity and tailored functional studies.</title>
        <authorList>
            <person name="Wylensek D."/>
            <person name="Hitch T.C.A."/>
            <person name="Clavel T."/>
        </authorList>
    </citation>
    <scope>NUCLEOTIDE SEQUENCE [LARGE SCALE GENOMIC DNA]</scope>
    <source>
        <strain evidence="1 2">WCA-693-APC-5D-A</strain>
    </source>
</reference>
<dbReference type="AlphaFoldDB" id="A0A6I2UI74"/>
<dbReference type="Proteomes" id="UP000433181">
    <property type="component" value="Unassembled WGS sequence"/>
</dbReference>
<gene>
    <name evidence="1" type="ORF">FYJ84_07685</name>
</gene>
<comment type="caution">
    <text evidence="1">The sequence shown here is derived from an EMBL/GenBank/DDBJ whole genome shotgun (WGS) entry which is preliminary data.</text>
</comment>
<protein>
    <submittedName>
        <fullName evidence="1">Uncharacterized protein</fullName>
    </submittedName>
</protein>